<dbReference type="Proteomes" id="UP000305524">
    <property type="component" value="Unassembled WGS sequence"/>
</dbReference>
<dbReference type="InterPro" id="IPR019734">
    <property type="entry name" value="TPR_rpt"/>
</dbReference>
<feature type="coiled-coil region" evidence="1">
    <location>
        <begin position="22"/>
        <end position="49"/>
    </location>
</feature>
<evidence type="ECO:0000313" key="3">
    <source>
        <dbReference type="Proteomes" id="UP000305524"/>
    </source>
</evidence>
<dbReference type="EMBL" id="SZOD01001352">
    <property type="protein sequence ID" value="TKI78261.1"/>
    <property type="molecule type" value="Genomic_DNA"/>
</dbReference>
<evidence type="ECO:0000313" key="2">
    <source>
        <dbReference type="EMBL" id="TKI78261.1"/>
    </source>
</evidence>
<organism evidence="2 3">
    <name type="scientific">Bacillus mycoides</name>
    <dbReference type="NCBI Taxonomy" id="1405"/>
    <lineage>
        <taxon>Bacteria</taxon>
        <taxon>Bacillati</taxon>
        <taxon>Bacillota</taxon>
        <taxon>Bacilli</taxon>
        <taxon>Bacillales</taxon>
        <taxon>Bacillaceae</taxon>
        <taxon>Bacillus</taxon>
        <taxon>Bacillus cereus group</taxon>
    </lineage>
</organism>
<evidence type="ECO:0000256" key="1">
    <source>
        <dbReference type="SAM" id="Coils"/>
    </source>
</evidence>
<dbReference type="SUPFAM" id="SSF48452">
    <property type="entry name" value="TPR-like"/>
    <property type="match status" value="1"/>
</dbReference>
<dbReference type="InterPro" id="IPR011990">
    <property type="entry name" value="TPR-like_helical_dom_sf"/>
</dbReference>
<dbReference type="SMART" id="SM00028">
    <property type="entry name" value="TPR"/>
    <property type="match status" value="4"/>
</dbReference>
<sequence length="359" mass="43029">MNVQLGNEQITKLLNDWYQEIRAQHIIKAKQLKQKIEKEINNIEEDQNLLLYYSLIDLRYKILTNDYTDREQSLEKIEQLKEHTNNFLDYYYHFFKGMHAMKTGNYSETQKYYEIAERLLEEIPDEVEKAEFNYAVATFYYHTHQALLATQYANKARSFFSGKLGYEIKTGACENTLGMACITLREFSVAEEYLLSAINKFEKHSENKLALIVRYNLGLLYADQNLSELAIRYLLESFENQEDDYKTMFLLAQEYYKLKQTNTVNTYIEKGLNVCNQEYKIHFLFLQALNNKLSTEQLEKVMLDAISYFEKQNLWKYIQDYTEELAIRFYEEKNKDKSNEYFYKSYKAKRNLLERESLK</sequence>
<comment type="caution">
    <text evidence="2">The sequence shown here is derived from an EMBL/GenBank/DDBJ whole genome shotgun (WGS) entry which is preliminary data.</text>
</comment>
<name>A0A4U2ZVR4_BACMY</name>
<dbReference type="Pfam" id="PF18801">
    <property type="entry name" value="RapH_N"/>
    <property type="match status" value="1"/>
</dbReference>
<dbReference type="AlphaFoldDB" id="A0A4U2ZVR4"/>
<protein>
    <submittedName>
        <fullName evidence="2">Tetratricopeptide repeat protein</fullName>
    </submittedName>
</protein>
<accession>A0A4U2ZVR4</accession>
<gene>
    <name evidence="2" type="ORF">FC701_34440</name>
</gene>
<keyword evidence="1" id="KW-0175">Coiled coil</keyword>
<proteinExistence type="predicted"/>
<reference evidence="2 3" key="1">
    <citation type="journal article" date="2019" name="Environ. Microbiol.">
        <title>An active ?-lactamase is a part of an orchestrated cell wall stress resistance network of Bacillus subtilis and related rhizosphere species.</title>
        <authorList>
            <person name="Bucher T."/>
            <person name="Keren-Paz A."/>
            <person name="Hausser J."/>
            <person name="Olender T."/>
            <person name="Cytryn E."/>
            <person name="Kolodkin-Gal I."/>
        </authorList>
    </citation>
    <scope>NUCLEOTIDE SEQUENCE [LARGE SCALE GENOMIC DNA]</scope>
    <source>
        <strain evidence="2 3">I186</strain>
    </source>
</reference>
<dbReference type="Gene3D" id="1.25.40.10">
    <property type="entry name" value="Tetratricopeptide repeat domain"/>
    <property type="match status" value="1"/>
</dbReference>